<dbReference type="GO" id="GO:0003735">
    <property type="term" value="F:structural constituent of ribosome"/>
    <property type="evidence" value="ECO:0007669"/>
    <property type="project" value="InterPro"/>
</dbReference>
<evidence type="ECO:0000256" key="2">
    <source>
        <dbReference type="ARBA" id="ARBA00022980"/>
    </source>
</evidence>
<feature type="domain" description="Large ribosomal subunit protein uL15/eL18" evidence="5">
    <location>
        <begin position="16"/>
        <end position="185"/>
    </location>
</feature>
<dbReference type="Gene3D" id="3.100.10.10">
    <property type="match status" value="1"/>
</dbReference>
<dbReference type="AlphaFoldDB" id="A0A1I8I563"/>
<keyword evidence="2" id="KW-0689">Ribosomal protein</keyword>
<evidence type="ECO:0000256" key="3">
    <source>
        <dbReference type="ARBA" id="ARBA00023274"/>
    </source>
</evidence>
<sequence length="1142" mass="122678">MGPRGQQHAANQVAMGVDICHKNDRKVRRTNPKSDDVYLRLLVKLYRFLARRTGAKFNKIILRRLFMSRANRGPLSLARLGRMLRKPNREGRIVVTVGTVTNDSRVQTVPKVTLCALRVTEKARARLLAAGGEIITFDELARRAPKGQNTLLVQGTRKRAAQRHFGRPPGVPHSHTKPRHLAVGNERPVNEQSGPVHDHRNIERGADSDELVTSNWEHLKREAVAEVESAGVAYPHPGCQAVHLGALVSPSHSGVLDHVLLSAIAAHEVLELLASASEPHGRKVSIGGEHVKLGVHHELARVGLVRWPASGAAQVEQVADSAEEKQQTGGSSRVPLGHRYAWQSLLTTQKDALQNGDGRAGEGPLRLIRTLADNHNIFLAVDLDVEQGLPLVAHLHFGQLGQPAAEDAADYADQTLGAGGAQRAQKQHVKVLLLVGVPVGGVVDQTEPQQLDADDSYQMGDTRCAIQTTASMVEMVPSTMDSEPSAMCVMASTSTVEAAPAAPQAAQVSLLLAETSVIIFIISVNSRLQPGQRLRKLLSLSSSTVRHEQLVVQLAEHGPIAAVQQAGGRVHRQVGQLGGQQLALLVVDSVVGRFCRFRQSVGQAGGRRVQTVGRTVGQDGCGGCCGAGLTHSTINIATPVPYLKRRPPVFGQPLAQRAHGQQHAGADAVQLSQPIPDAHQLLRSASGCGRDCRQSTRRSSASDTTRLGVRSAAGRAAADSDSQARGRICCIVKLAMSSFIRSSRRNSSLNRATGSWMAAHARMASSRAGAHILPIRSSTMSQKARCIVSRTRRSSSSGDAADTAAAAAAAPPDEAADDASEAEVAGGSNRKLSLVATSCASTRLLNASWASMSFSRSLCSLARPLPPPPLPSPIGLASEASRLSPAESLEALSLMLRLYWNSVIQSDVLLGGPFESLQILQLPTPLLILLFKLFNLVAEALLLLLITHQARLNPDLGRRRRRRRGLDGRLRRQRPLNEVGRRRADGRSRRRHRRLVRNNEIVREDADPAVDFAAPPAFVLRLLRLLRRRRSRFANSGALVLGSLQSDGLASEDIAQPDAANNVIGALLWADTAARIGRMGGGGFAAEVQTGVGHDNPAAILFPGVHSRLLIAALGNKHRRASVIVGRLRVKNDVARLDCQLV</sequence>
<comment type="similarity">
    <text evidence="1">Belongs to the eukaryotic ribosomal protein eL18 family.</text>
</comment>
<feature type="compositionally biased region" description="Low complexity" evidence="4">
    <location>
        <begin position="697"/>
        <end position="718"/>
    </location>
</feature>
<dbReference type="InterPro" id="IPR000039">
    <property type="entry name" value="Ribosomal_eL18"/>
</dbReference>
<evidence type="ECO:0000313" key="7">
    <source>
        <dbReference type="WBParaSite" id="maker-uti_cns_0009890-snap-gene-0.2-mRNA-1"/>
    </source>
</evidence>
<dbReference type="FunFam" id="3.100.10.10:FF:000001">
    <property type="entry name" value="60S ribosomal protein L18"/>
    <property type="match status" value="1"/>
</dbReference>
<proteinExistence type="inferred from homology"/>
<dbReference type="PANTHER" id="PTHR10934">
    <property type="entry name" value="60S RIBOSOMAL PROTEIN L18"/>
    <property type="match status" value="1"/>
</dbReference>
<evidence type="ECO:0000313" key="6">
    <source>
        <dbReference type="Proteomes" id="UP000095280"/>
    </source>
</evidence>
<dbReference type="GO" id="GO:0003723">
    <property type="term" value="F:RNA binding"/>
    <property type="evidence" value="ECO:0007669"/>
    <property type="project" value="TreeGrafter"/>
</dbReference>
<keyword evidence="3" id="KW-0687">Ribonucleoprotein</keyword>
<evidence type="ECO:0000256" key="4">
    <source>
        <dbReference type="SAM" id="MobiDB-lite"/>
    </source>
</evidence>
<dbReference type="GO" id="GO:0022625">
    <property type="term" value="C:cytosolic large ribosomal subunit"/>
    <property type="evidence" value="ECO:0007669"/>
    <property type="project" value="TreeGrafter"/>
</dbReference>
<name>A0A1I8I563_9PLAT</name>
<dbReference type="Pfam" id="PF17135">
    <property type="entry name" value="Ribosomal_L18"/>
    <property type="match status" value="1"/>
</dbReference>
<evidence type="ECO:0000259" key="5">
    <source>
        <dbReference type="Pfam" id="PF17135"/>
    </source>
</evidence>
<dbReference type="SUPFAM" id="SSF52080">
    <property type="entry name" value="Ribosomal proteins L15p and L18e"/>
    <property type="match status" value="1"/>
</dbReference>
<dbReference type="PANTHER" id="PTHR10934:SF2">
    <property type="entry name" value="LARGE RIBOSOMAL SUBUNIT PROTEIN EL18"/>
    <property type="match status" value="1"/>
</dbReference>
<dbReference type="InterPro" id="IPR036227">
    <property type="entry name" value="Ribosomal_uL15/eL18_sf"/>
</dbReference>
<accession>A0A1I8I563</accession>
<dbReference type="Proteomes" id="UP000095280">
    <property type="component" value="Unplaced"/>
</dbReference>
<feature type="region of interest" description="Disordered" evidence="4">
    <location>
        <begin position="789"/>
        <end position="824"/>
    </location>
</feature>
<keyword evidence="6" id="KW-1185">Reference proteome</keyword>
<feature type="region of interest" description="Disordered" evidence="4">
    <location>
        <begin position="686"/>
        <end position="718"/>
    </location>
</feature>
<dbReference type="WBParaSite" id="maker-uti_cns_0009890-snap-gene-0.2-mRNA-1">
    <property type="protein sequence ID" value="maker-uti_cns_0009890-snap-gene-0.2-mRNA-1"/>
    <property type="gene ID" value="maker-uti_cns_0009890-snap-gene-0.2"/>
</dbReference>
<protein>
    <submittedName>
        <fullName evidence="7">Ribosomal_L18e/L15P domain-containing protein</fullName>
    </submittedName>
</protein>
<organism evidence="6 7">
    <name type="scientific">Macrostomum lignano</name>
    <dbReference type="NCBI Taxonomy" id="282301"/>
    <lineage>
        <taxon>Eukaryota</taxon>
        <taxon>Metazoa</taxon>
        <taxon>Spiralia</taxon>
        <taxon>Lophotrochozoa</taxon>
        <taxon>Platyhelminthes</taxon>
        <taxon>Rhabditophora</taxon>
        <taxon>Macrostomorpha</taxon>
        <taxon>Macrostomida</taxon>
        <taxon>Macrostomidae</taxon>
        <taxon>Macrostomum</taxon>
    </lineage>
</organism>
<dbReference type="GO" id="GO:0006412">
    <property type="term" value="P:translation"/>
    <property type="evidence" value="ECO:0007669"/>
    <property type="project" value="InterPro"/>
</dbReference>
<evidence type="ECO:0000256" key="1">
    <source>
        <dbReference type="ARBA" id="ARBA00006815"/>
    </source>
</evidence>
<dbReference type="InterPro" id="IPR021131">
    <property type="entry name" value="Ribosomal_uL15/eL18"/>
</dbReference>
<feature type="compositionally biased region" description="Low complexity" evidence="4">
    <location>
        <begin position="794"/>
        <end position="813"/>
    </location>
</feature>
<reference evidence="7" key="1">
    <citation type="submission" date="2016-11" db="UniProtKB">
        <authorList>
            <consortium name="WormBaseParasite"/>
        </authorList>
    </citation>
    <scope>IDENTIFICATION</scope>
</reference>